<dbReference type="OrthoDB" id="9806054at2"/>
<keyword evidence="2" id="KW-0812">Transmembrane</keyword>
<dbReference type="Pfam" id="PF04536">
    <property type="entry name" value="TPM_phosphatase"/>
    <property type="match status" value="2"/>
</dbReference>
<feature type="transmembrane region" description="Helical" evidence="2">
    <location>
        <begin position="336"/>
        <end position="354"/>
    </location>
</feature>
<dbReference type="PANTHER" id="PTHR30373:SF2">
    <property type="entry name" value="UPF0603 PROTEIN YGCG"/>
    <property type="match status" value="1"/>
</dbReference>
<feature type="region of interest" description="Disordered" evidence="1">
    <location>
        <begin position="399"/>
        <end position="428"/>
    </location>
</feature>
<dbReference type="InterPro" id="IPR007621">
    <property type="entry name" value="TPM_dom"/>
</dbReference>
<sequence>MRNRQNKVILSIIIMVSLLLSFSISTFAENLAEKPERIFDEGNLFTDYQKEQFQNSVDNFKEKETKDIVILTTQDTGEEDLKTFATNFYQNGNFGEGETHDGVIIAYSSLNQKKIVIPFGDLTEIISEERAKEIADSISDIKTNYTIPYAISRIGDTIKQGPPEPWVGNTVVGKGDLASKPQRVFDKAELFSPEESTTIEKEIKALREKLNIDIVVQTTNTTQGMETKMYAADFYDYGGFGTSDTHDGIIFIIDMEHRNFYLVTTGNMIATFSDRRIENIISVLTPLMRDEDYVGTVELLFTNVEKYVTDGPPKGWVYNKETGQSERYKYMSPLKVGVSLFFGLLAAGVFALIISRKYQLKGKVYSYPYYDNSDVDLQVKEDNKISDFVTTRTIRTNNNSSGGFGGGGGSSTFSGSSGTSHGGGGGSF</sequence>
<organism evidence="5 6">
    <name type="scientific">Vagococcus silagei</name>
    <dbReference type="NCBI Taxonomy" id="2508885"/>
    <lineage>
        <taxon>Bacteria</taxon>
        <taxon>Bacillati</taxon>
        <taxon>Bacillota</taxon>
        <taxon>Bacilli</taxon>
        <taxon>Lactobacillales</taxon>
        <taxon>Enterococcaceae</taxon>
        <taxon>Vagococcus</taxon>
    </lineage>
</organism>
<evidence type="ECO:0000313" key="5">
    <source>
        <dbReference type="EMBL" id="THB62041.1"/>
    </source>
</evidence>
<keyword evidence="3" id="KW-0732">Signal</keyword>
<feature type="chain" id="PRO_5020264859" evidence="3">
    <location>
        <begin position="29"/>
        <end position="428"/>
    </location>
</feature>
<evidence type="ECO:0000259" key="4">
    <source>
        <dbReference type="Pfam" id="PF04536"/>
    </source>
</evidence>
<keyword evidence="6" id="KW-1185">Reference proteome</keyword>
<evidence type="ECO:0000256" key="1">
    <source>
        <dbReference type="SAM" id="MobiDB-lite"/>
    </source>
</evidence>
<dbReference type="Proteomes" id="UP000310506">
    <property type="component" value="Unassembled WGS sequence"/>
</dbReference>
<gene>
    <name evidence="5" type="ORF">ESZ54_02205</name>
</gene>
<feature type="domain" description="TPM" evidence="4">
    <location>
        <begin position="184"/>
        <end position="300"/>
    </location>
</feature>
<dbReference type="EMBL" id="SDGV01000004">
    <property type="protein sequence ID" value="THB62041.1"/>
    <property type="molecule type" value="Genomic_DNA"/>
</dbReference>
<proteinExistence type="predicted"/>
<feature type="signal peptide" evidence="3">
    <location>
        <begin position="1"/>
        <end position="28"/>
    </location>
</feature>
<dbReference type="AlphaFoldDB" id="A0A4S3B4P9"/>
<name>A0A4S3B4P9_9ENTE</name>
<reference evidence="5 6" key="1">
    <citation type="submission" date="2019-01" db="EMBL/GenBank/DDBJ databases">
        <title>Vagococcus silagei sp. nov. isolated from brewer's grain.</title>
        <authorList>
            <person name="Guu J.-R."/>
        </authorList>
    </citation>
    <scope>NUCLEOTIDE SEQUENCE [LARGE SCALE GENOMIC DNA]</scope>
    <source>
        <strain evidence="5 6">2B-2</strain>
    </source>
</reference>
<comment type="caution">
    <text evidence="5">The sequence shown here is derived from an EMBL/GenBank/DDBJ whole genome shotgun (WGS) entry which is preliminary data.</text>
</comment>
<dbReference type="RefSeq" id="WP_136136040.1">
    <property type="nucleotide sequence ID" value="NZ_SDGV01000004.1"/>
</dbReference>
<keyword evidence="2" id="KW-0472">Membrane</keyword>
<feature type="domain" description="TPM" evidence="4">
    <location>
        <begin position="39"/>
        <end position="137"/>
    </location>
</feature>
<evidence type="ECO:0000256" key="2">
    <source>
        <dbReference type="SAM" id="Phobius"/>
    </source>
</evidence>
<evidence type="ECO:0000313" key="6">
    <source>
        <dbReference type="Proteomes" id="UP000310506"/>
    </source>
</evidence>
<dbReference type="PANTHER" id="PTHR30373">
    <property type="entry name" value="UPF0603 PROTEIN YGCG"/>
    <property type="match status" value="1"/>
</dbReference>
<dbReference type="Gene3D" id="3.10.310.50">
    <property type="match status" value="2"/>
</dbReference>
<protein>
    <submittedName>
        <fullName evidence="5">TPM domain-containing protein</fullName>
    </submittedName>
</protein>
<accession>A0A4S3B4P9</accession>
<evidence type="ECO:0000256" key="3">
    <source>
        <dbReference type="SAM" id="SignalP"/>
    </source>
</evidence>
<keyword evidence="2" id="KW-1133">Transmembrane helix</keyword>